<proteinExistence type="predicted"/>
<reference evidence="1" key="2">
    <citation type="journal article" date="2022" name="Microbiol. Resour. Announc.">
        <title>Metagenome Sequencing to Explore Phylogenomics of Terrestrial Cyanobacteria.</title>
        <authorList>
            <person name="Ward R.D."/>
            <person name="Stajich J.E."/>
            <person name="Johansen J.R."/>
            <person name="Huntemann M."/>
            <person name="Clum A."/>
            <person name="Foster B."/>
            <person name="Foster B."/>
            <person name="Roux S."/>
            <person name="Palaniappan K."/>
            <person name="Varghese N."/>
            <person name="Mukherjee S."/>
            <person name="Reddy T.B.K."/>
            <person name="Daum C."/>
            <person name="Copeland A."/>
            <person name="Chen I.A."/>
            <person name="Ivanova N.N."/>
            <person name="Kyrpides N.C."/>
            <person name="Shapiro N."/>
            <person name="Eloe-Fadrosh E.A."/>
            <person name="Pietrasiak N."/>
        </authorList>
    </citation>
    <scope>NUCLEOTIDE SEQUENCE</scope>
    <source>
        <strain evidence="1">CPER-KK1</strain>
    </source>
</reference>
<dbReference type="EMBL" id="JAHHIF010000013">
    <property type="protein sequence ID" value="MBW4545121.1"/>
    <property type="molecule type" value="Genomic_DNA"/>
</dbReference>
<evidence type="ECO:0000313" key="1">
    <source>
        <dbReference type="EMBL" id="MBW4545121.1"/>
    </source>
</evidence>
<dbReference type="Proteomes" id="UP000753908">
    <property type="component" value="Unassembled WGS sequence"/>
</dbReference>
<comment type="caution">
    <text evidence="1">The sequence shown here is derived from an EMBL/GenBank/DDBJ whole genome shotgun (WGS) entry which is preliminary data.</text>
</comment>
<evidence type="ECO:0000313" key="2">
    <source>
        <dbReference type="Proteomes" id="UP000753908"/>
    </source>
</evidence>
<gene>
    <name evidence="1" type="ORF">KME25_11840</name>
</gene>
<reference evidence="1" key="1">
    <citation type="submission" date="2021-05" db="EMBL/GenBank/DDBJ databases">
        <authorList>
            <person name="Pietrasiak N."/>
            <person name="Ward R."/>
            <person name="Stajich J.E."/>
            <person name="Kurbessoian T."/>
        </authorList>
    </citation>
    <scope>NUCLEOTIDE SEQUENCE</scope>
    <source>
        <strain evidence="1">CPER-KK1</strain>
    </source>
</reference>
<protein>
    <submittedName>
        <fullName evidence="1">Uncharacterized protein</fullName>
    </submittedName>
</protein>
<sequence>MVKQLLSNPSIKRGYPQENRPWAIIRLLPNAQTIIVARFRNRQDADDHKRLLHRFIPNAEFEIIFDLPNEKQEENQTQALI</sequence>
<accession>A0A951PK58</accession>
<dbReference type="AlphaFoldDB" id="A0A951PK58"/>
<organism evidence="1 2">
    <name type="scientific">Symplocastrum torsivum CPER-KK1</name>
    <dbReference type="NCBI Taxonomy" id="450513"/>
    <lineage>
        <taxon>Bacteria</taxon>
        <taxon>Bacillati</taxon>
        <taxon>Cyanobacteriota</taxon>
        <taxon>Cyanophyceae</taxon>
        <taxon>Oscillatoriophycideae</taxon>
        <taxon>Oscillatoriales</taxon>
        <taxon>Microcoleaceae</taxon>
        <taxon>Symplocastrum</taxon>
    </lineage>
</organism>
<name>A0A951PK58_9CYAN</name>